<evidence type="ECO:0000256" key="1">
    <source>
        <dbReference type="SAM" id="SignalP"/>
    </source>
</evidence>
<gene>
    <name evidence="4" type="ORF">A1A1_09811</name>
    <name evidence="3" type="ORF">BBH88_10680</name>
</gene>
<organism evidence="4 5">
    <name type="scientific">Planococcus antarcticus DSM 14505</name>
    <dbReference type="NCBI Taxonomy" id="1185653"/>
    <lineage>
        <taxon>Bacteria</taxon>
        <taxon>Bacillati</taxon>
        <taxon>Bacillota</taxon>
        <taxon>Bacilli</taxon>
        <taxon>Bacillales</taxon>
        <taxon>Caryophanaceae</taxon>
        <taxon>Planococcus</taxon>
    </lineage>
</organism>
<reference evidence="6" key="2">
    <citation type="submission" date="2016-07" db="EMBL/GenBank/DDBJ databases">
        <authorList>
            <person name="See-Too W.S."/>
        </authorList>
    </citation>
    <scope>NUCLEOTIDE SEQUENCE [LARGE SCALE GENOMIC DNA]</scope>
    <source>
        <strain evidence="6">DSM 14505</strain>
    </source>
</reference>
<reference evidence="4 5" key="1">
    <citation type="journal article" date="2012" name="J. Bacteriol.">
        <title>Genome Sequence of the Antarctic Psychrophile Bacterium Planococcus antarcticus DSM 14505.</title>
        <authorList>
            <person name="Margolles A."/>
            <person name="Gueimonde M."/>
            <person name="Sanchez B."/>
        </authorList>
    </citation>
    <scope>NUCLEOTIDE SEQUENCE [LARGE SCALE GENOMIC DNA]</scope>
    <source>
        <strain evidence="4 5">DSM 14505</strain>
    </source>
</reference>
<dbReference type="EMBL" id="CP016534">
    <property type="protein sequence ID" value="ANU10737.1"/>
    <property type="molecule type" value="Genomic_DNA"/>
</dbReference>
<dbReference type="OrthoDB" id="2389505at2"/>
<dbReference type="KEGG" id="pana:BBH88_10680"/>
<keyword evidence="1" id="KW-0732">Signal</keyword>
<dbReference type="RefSeq" id="WP_006829943.1">
    <property type="nucleotide sequence ID" value="NZ_AJYB01000026.1"/>
</dbReference>
<dbReference type="InterPro" id="IPR046878">
    <property type="entry name" value="Big_14"/>
</dbReference>
<dbReference type="AlphaFoldDB" id="A0A1C7DH49"/>
<dbReference type="EMBL" id="AJYB01000026">
    <property type="protein sequence ID" value="EIM06832.1"/>
    <property type="molecule type" value="Genomic_DNA"/>
</dbReference>
<evidence type="ECO:0000313" key="4">
    <source>
        <dbReference type="EMBL" id="EIM06832.1"/>
    </source>
</evidence>
<evidence type="ECO:0000313" key="5">
    <source>
        <dbReference type="Proteomes" id="UP000004725"/>
    </source>
</evidence>
<dbReference type="PROSITE" id="PS51257">
    <property type="entry name" value="PROKAR_LIPOPROTEIN"/>
    <property type="match status" value="1"/>
</dbReference>
<evidence type="ECO:0000259" key="2">
    <source>
        <dbReference type="Pfam" id="PF20251"/>
    </source>
</evidence>
<feature type="signal peptide" evidence="1">
    <location>
        <begin position="1"/>
        <end position="18"/>
    </location>
</feature>
<feature type="chain" id="PRO_5044556553" description="Bacterial Ig-like domain-containing protein" evidence="1">
    <location>
        <begin position="19"/>
        <end position="158"/>
    </location>
</feature>
<name>A0A1C7DH49_9BACL</name>
<reference evidence="3" key="3">
    <citation type="submission" date="2016-10" db="EMBL/GenBank/DDBJ databases">
        <authorList>
            <person name="See-Too W.S."/>
        </authorList>
    </citation>
    <scope>NUCLEOTIDE SEQUENCE</scope>
    <source>
        <strain evidence="3">DSM 14505</strain>
    </source>
</reference>
<feature type="domain" description="Bacterial Ig-like" evidence="2">
    <location>
        <begin position="39"/>
        <end position="143"/>
    </location>
</feature>
<sequence>MKKIIGLALIAVLFAACGVEPPMTTLTDPSPDQEMASSKSGLSLLLDEQIFAETPSVIVTTIKNDSMQDFGFGEYFHIEFKKDGEWYILTHSDAVFINNPNMTDFGNVLSAGQKTTMVFSIEKLGIVLVPGEYRLVKTFLTQEQAFFEISIASAFAVE</sequence>
<evidence type="ECO:0000313" key="3">
    <source>
        <dbReference type="EMBL" id="ANU10737.1"/>
    </source>
</evidence>
<dbReference type="Proteomes" id="UP000004725">
    <property type="component" value="Unassembled WGS sequence"/>
</dbReference>
<protein>
    <recommendedName>
        <fullName evidence="2">Bacterial Ig-like domain-containing protein</fullName>
    </recommendedName>
</protein>
<evidence type="ECO:0000313" key="6">
    <source>
        <dbReference type="Proteomes" id="UP000092661"/>
    </source>
</evidence>
<accession>A0A1C7DH49</accession>
<keyword evidence="6" id="KW-1185">Reference proteome</keyword>
<dbReference type="Proteomes" id="UP000092661">
    <property type="component" value="Chromosome"/>
</dbReference>
<proteinExistence type="predicted"/>
<dbReference type="Pfam" id="PF20251">
    <property type="entry name" value="Big_14"/>
    <property type="match status" value="1"/>
</dbReference>